<feature type="domain" description="TTF-type" evidence="1">
    <location>
        <begin position="290"/>
        <end position="381"/>
    </location>
</feature>
<comment type="caution">
    <text evidence="2">The sequence shown here is derived from an EMBL/GenBank/DDBJ whole genome shotgun (WGS) entry which is preliminary data.</text>
</comment>
<name>A0AAV0XEV3_9HEMI</name>
<proteinExistence type="predicted"/>
<dbReference type="EMBL" id="CARXXK010000004">
    <property type="protein sequence ID" value="CAI6366646.1"/>
    <property type="molecule type" value="Genomic_DNA"/>
</dbReference>
<dbReference type="InterPro" id="IPR008906">
    <property type="entry name" value="HATC_C_dom"/>
</dbReference>
<dbReference type="InterPro" id="IPR006580">
    <property type="entry name" value="Znf_TTF"/>
</dbReference>
<dbReference type="Pfam" id="PF05699">
    <property type="entry name" value="Dimer_Tnp_hAT"/>
    <property type="match status" value="1"/>
</dbReference>
<evidence type="ECO:0000313" key="2">
    <source>
        <dbReference type="EMBL" id="CAI6366646.1"/>
    </source>
</evidence>
<accession>A0AAV0XEV3</accession>
<dbReference type="Proteomes" id="UP001160148">
    <property type="component" value="Unassembled WGS sequence"/>
</dbReference>
<dbReference type="AlphaFoldDB" id="A0AAV0XEV3"/>
<dbReference type="InterPro" id="IPR012337">
    <property type="entry name" value="RNaseH-like_sf"/>
</dbReference>
<dbReference type="SMART" id="SM00597">
    <property type="entry name" value="ZnF_TTF"/>
    <property type="match status" value="1"/>
</dbReference>
<organism evidence="2 3">
    <name type="scientific">Macrosiphum euphorbiae</name>
    <name type="common">potato aphid</name>
    <dbReference type="NCBI Taxonomy" id="13131"/>
    <lineage>
        <taxon>Eukaryota</taxon>
        <taxon>Metazoa</taxon>
        <taxon>Ecdysozoa</taxon>
        <taxon>Arthropoda</taxon>
        <taxon>Hexapoda</taxon>
        <taxon>Insecta</taxon>
        <taxon>Pterygota</taxon>
        <taxon>Neoptera</taxon>
        <taxon>Paraneoptera</taxon>
        <taxon>Hemiptera</taxon>
        <taxon>Sternorrhyncha</taxon>
        <taxon>Aphidomorpha</taxon>
        <taxon>Aphidoidea</taxon>
        <taxon>Aphididae</taxon>
        <taxon>Macrosiphini</taxon>
        <taxon>Macrosiphum</taxon>
    </lineage>
</organism>
<protein>
    <recommendedName>
        <fullName evidence="1">TTF-type domain-containing protein</fullName>
    </recommendedName>
</protein>
<evidence type="ECO:0000313" key="3">
    <source>
        <dbReference type="Proteomes" id="UP001160148"/>
    </source>
</evidence>
<dbReference type="PANTHER" id="PTHR45749:SF21">
    <property type="entry name" value="DUF4371 DOMAIN-CONTAINING PROTEIN"/>
    <property type="match status" value="1"/>
</dbReference>
<dbReference type="GO" id="GO:0046983">
    <property type="term" value="F:protein dimerization activity"/>
    <property type="evidence" value="ECO:0007669"/>
    <property type="project" value="InterPro"/>
</dbReference>
<gene>
    <name evidence="2" type="ORF">MEUPH1_LOCUS21208</name>
</gene>
<reference evidence="2 3" key="1">
    <citation type="submission" date="2023-01" db="EMBL/GenBank/DDBJ databases">
        <authorList>
            <person name="Whitehead M."/>
        </authorList>
    </citation>
    <scope>NUCLEOTIDE SEQUENCE [LARGE SCALE GENOMIC DNA]</scope>
</reference>
<evidence type="ECO:0000259" key="1">
    <source>
        <dbReference type="SMART" id="SM00597"/>
    </source>
</evidence>
<dbReference type="PANTHER" id="PTHR45749">
    <property type="match status" value="1"/>
</dbReference>
<dbReference type="SUPFAM" id="SSF53098">
    <property type="entry name" value="Ribonuclease H-like"/>
    <property type="match status" value="1"/>
</dbReference>
<keyword evidence="3" id="KW-1185">Reference proteome</keyword>
<sequence>MSESEKLTCVCGKKRENLNITNWKRHLDNCKQRKTKINSRSITSFFNIPKPKKVCMDTDTIRYPYPTSDAFINDSGSSVHEQIKQKDMILTSSSLNKNVLDSVVGNKFSQIAKKIDQDSGNCFNKNVLDSVVGNKFSQIAKEIDQDSGNCFNKNVLDSVVGNKFSQIAKEIDQDSGNCFNKNVLDSVVGNTFSQIAKEIDQDSGNCFNKNDMNSINTDMETVDIEVDTEMETVDMFRNDPVHFVKLKHITPEIRSLILELGPCQPLSNDLPGKSFPKNGSKENRSFKEIYYYRILPDKTKCLRDWLSYSPSKNKIYCMHCFLFGTNLHKNLEKSWTKNGLDSWKNLSSGIEYHELTNDHINATLKYKLRKTSTPILPSLEYQRKIEVAMNRQLFDILEVVTRQFQTHDMDILLATNIVTKTINSIRKLRANNSFEEIIKLTDSFINESDTDFIPLKNIRPRRVPIKAGELMQYDPIVCPIKKFEVETYNAVIDMTLNELSDRFETTNIGPLKDIALLSYRRIQEVHNDPTMTPKDSFIELCEVYSKINRDCLISEYMQFCKNLNEFENNLNLPKFLHDVSNNKSSNDEDENDNNDDNISMLELNTYDDLNETSNDNDQRAIKNIGSTKKFFQMFCTANLTSCFLNLYVALKLSVTLPISSCSVERSFSKLKLIKTKLRTSMLQDRLENLMKISCEKDLNPIVDNIILSLAGKSSSLCKALVY</sequence>